<dbReference type="InterPro" id="IPR016464">
    <property type="entry name" value="NADH_Ub_cplx-1_asu_su-2"/>
</dbReference>
<evidence type="ECO:0000256" key="8">
    <source>
        <dbReference type="ARBA" id="ARBA00023128"/>
    </source>
</evidence>
<keyword evidence="6" id="KW-0999">Mitochondrion inner membrane</keyword>
<keyword evidence="7" id="KW-0249">Electron transport</keyword>
<keyword evidence="5" id="KW-0679">Respiratory chain</keyword>
<dbReference type="ExpressionAtlas" id="I1I9L2">
    <property type="expression patterns" value="baseline"/>
</dbReference>
<dbReference type="Gramene" id="KQJ99424">
    <property type="protein sequence ID" value="KQJ99424"/>
    <property type="gene ID" value="BRADI_3g43190v3"/>
</dbReference>
<dbReference type="Proteomes" id="UP000008810">
    <property type="component" value="Chromosome 3"/>
</dbReference>
<accession>I1I9L2</accession>
<dbReference type="GeneID" id="100833812"/>
<evidence type="ECO:0000256" key="10">
    <source>
        <dbReference type="PIRSR" id="PIRSR005822-1"/>
    </source>
</evidence>
<dbReference type="STRING" id="15368.I1I9L2"/>
<sequence length="96" mass="10739">MAWRSNLSRGVKELRFLFCQSSPASAATRDFVQKNYGEIKSLNPALPILVRDCSGVQPQLWARYDKGVERCVKLDGLTEAQINKKLEELAKSGKAI</sequence>
<dbReference type="Gene3D" id="3.40.30.10">
    <property type="entry name" value="Glutaredoxin"/>
    <property type="match status" value="1"/>
</dbReference>
<dbReference type="KEGG" id="bdi:100833812"/>
<dbReference type="SMART" id="SM00916">
    <property type="entry name" value="L51_S25_CI-B8"/>
    <property type="match status" value="1"/>
</dbReference>
<evidence type="ECO:0000313" key="12">
    <source>
        <dbReference type="EMBL" id="KQJ99424.1"/>
    </source>
</evidence>
<dbReference type="InterPro" id="IPR007741">
    <property type="entry name" value="Ribosomal_mL43/mS25/NADH_DH"/>
</dbReference>
<evidence type="ECO:0000259" key="11">
    <source>
        <dbReference type="SMART" id="SM00916"/>
    </source>
</evidence>
<dbReference type="HOGENOM" id="CLU_110897_1_0_1"/>
<comment type="subcellular location">
    <subcellularLocation>
        <location evidence="2">Mitochondrion inner membrane</location>
        <topology evidence="2">Peripheral membrane protein</topology>
        <orientation evidence="2">Matrix side</orientation>
    </subcellularLocation>
</comment>
<keyword evidence="4" id="KW-0813">Transport</keyword>
<proteinExistence type="inferred from homology"/>
<evidence type="ECO:0000256" key="2">
    <source>
        <dbReference type="ARBA" id="ARBA00004443"/>
    </source>
</evidence>
<dbReference type="AlphaFoldDB" id="I1I9L2"/>
<reference evidence="13" key="3">
    <citation type="submission" date="2018-08" db="UniProtKB">
        <authorList>
            <consortium name="EnsemblPlants"/>
        </authorList>
    </citation>
    <scope>IDENTIFICATION</scope>
    <source>
        <strain evidence="13">cv. Bd21</strain>
    </source>
</reference>
<evidence type="ECO:0000256" key="3">
    <source>
        <dbReference type="ARBA" id="ARBA00008939"/>
    </source>
</evidence>
<dbReference type="GO" id="GO:0045271">
    <property type="term" value="C:respiratory chain complex I"/>
    <property type="evidence" value="ECO:0000318"/>
    <property type="project" value="GO_Central"/>
</dbReference>
<dbReference type="PANTHER" id="PTHR12878:SF0">
    <property type="entry name" value="NADH DEHYDROGENASE [UBIQUINONE] 1 ALPHA SUBCOMPLEX SUBUNIT 2"/>
    <property type="match status" value="1"/>
</dbReference>
<dbReference type="OMA" id="RIHLCQH"/>
<organism evidence="12">
    <name type="scientific">Brachypodium distachyon</name>
    <name type="common">Purple false brome</name>
    <name type="synonym">Trachynia distachya</name>
    <dbReference type="NCBI Taxonomy" id="15368"/>
    <lineage>
        <taxon>Eukaryota</taxon>
        <taxon>Viridiplantae</taxon>
        <taxon>Streptophyta</taxon>
        <taxon>Embryophyta</taxon>
        <taxon>Tracheophyta</taxon>
        <taxon>Spermatophyta</taxon>
        <taxon>Magnoliopsida</taxon>
        <taxon>Liliopsida</taxon>
        <taxon>Poales</taxon>
        <taxon>Poaceae</taxon>
        <taxon>BOP clade</taxon>
        <taxon>Pooideae</taxon>
        <taxon>Stipodae</taxon>
        <taxon>Brachypodieae</taxon>
        <taxon>Brachypodium</taxon>
    </lineage>
</organism>
<evidence type="ECO:0000256" key="1">
    <source>
        <dbReference type="ARBA" id="ARBA00003195"/>
    </source>
</evidence>
<reference evidence="12 13" key="1">
    <citation type="journal article" date="2010" name="Nature">
        <title>Genome sequencing and analysis of the model grass Brachypodium distachyon.</title>
        <authorList>
            <consortium name="International Brachypodium Initiative"/>
        </authorList>
    </citation>
    <scope>NUCLEOTIDE SEQUENCE [LARGE SCALE GENOMIC DNA]</scope>
    <source>
        <strain evidence="12">Bd21</strain>
        <strain evidence="13">cv. Bd21</strain>
    </source>
</reference>
<evidence type="ECO:0000256" key="7">
    <source>
        <dbReference type="ARBA" id="ARBA00022982"/>
    </source>
</evidence>
<reference evidence="12" key="2">
    <citation type="submission" date="2017-06" db="EMBL/GenBank/DDBJ databases">
        <title>WGS assembly of Brachypodium distachyon.</title>
        <authorList>
            <consortium name="The International Brachypodium Initiative"/>
            <person name="Lucas S."/>
            <person name="Harmon-Smith M."/>
            <person name="Lail K."/>
            <person name="Tice H."/>
            <person name="Grimwood J."/>
            <person name="Bruce D."/>
            <person name="Barry K."/>
            <person name="Shu S."/>
            <person name="Lindquist E."/>
            <person name="Wang M."/>
            <person name="Pitluck S."/>
            <person name="Vogel J.P."/>
            <person name="Garvin D.F."/>
            <person name="Mockler T.C."/>
            <person name="Schmutz J."/>
            <person name="Rokhsar D."/>
            <person name="Bevan M.W."/>
        </authorList>
    </citation>
    <scope>NUCLEOTIDE SEQUENCE</scope>
    <source>
        <strain evidence="12">Bd21</strain>
    </source>
</reference>
<keyword evidence="8" id="KW-0496">Mitochondrion</keyword>
<dbReference type="RefSeq" id="XP_003574955.1">
    <property type="nucleotide sequence ID" value="XM_003574907.4"/>
</dbReference>
<keyword evidence="10" id="KW-1015">Disulfide bond</keyword>
<protein>
    <recommendedName>
        <fullName evidence="11">Ribosomal protein/NADH dehydrogenase domain-containing protein</fullName>
    </recommendedName>
</protein>
<dbReference type="PIRSF" id="PIRSF005822">
    <property type="entry name" value="NDUA2"/>
    <property type="match status" value="1"/>
</dbReference>
<dbReference type="InterPro" id="IPR036249">
    <property type="entry name" value="Thioredoxin-like_sf"/>
</dbReference>
<dbReference type="GO" id="GO:0005743">
    <property type="term" value="C:mitochondrial inner membrane"/>
    <property type="evidence" value="ECO:0007669"/>
    <property type="project" value="UniProtKB-SubCell"/>
</dbReference>
<comment type="function">
    <text evidence="1">Accessory subunit of the mitochondrial membrane respiratory chain NADH dehydrogenase (Complex I), that is believed not to be involved in catalysis. Complex I functions in the transfer of electrons from NADH to the respiratory chain. The immediate electron acceptor for the enzyme is believed to be ubiquinone.</text>
</comment>
<feature type="domain" description="Ribosomal protein/NADH dehydrogenase" evidence="11">
    <location>
        <begin position="20"/>
        <end position="93"/>
    </location>
</feature>
<evidence type="ECO:0000313" key="13">
    <source>
        <dbReference type="EnsemblPlants" id="KQJ99424"/>
    </source>
</evidence>
<evidence type="ECO:0000256" key="5">
    <source>
        <dbReference type="ARBA" id="ARBA00022660"/>
    </source>
</evidence>
<evidence type="ECO:0000313" key="14">
    <source>
        <dbReference type="Proteomes" id="UP000008810"/>
    </source>
</evidence>
<dbReference type="OrthoDB" id="10250268at2759"/>
<dbReference type="PANTHER" id="PTHR12878">
    <property type="entry name" value="NADH-UBIQUINONE OXIDOREDUCTASE B8 SUBUNIT"/>
    <property type="match status" value="1"/>
</dbReference>
<comment type="similarity">
    <text evidence="3">Belongs to the complex I NDUFA2 subunit family.</text>
</comment>
<keyword evidence="9" id="KW-0472">Membrane</keyword>
<dbReference type="EnsemblPlants" id="KQJ99424">
    <property type="protein sequence ID" value="KQJ99424"/>
    <property type="gene ID" value="BRADI_3g43190v3"/>
</dbReference>
<keyword evidence="14" id="KW-1185">Reference proteome</keyword>
<dbReference type="EMBL" id="CM000882">
    <property type="protein sequence ID" value="KQJ99424.1"/>
    <property type="molecule type" value="Genomic_DNA"/>
</dbReference>
<dbReference type="FunFam" id="3.40.30.10:FF:000179">
    <property type="entry name" value="NADH-ubiquinone oxidoreductase 10.5 kDa subunit"/>
    <property type="match status" value="1"/>
</dbReference>
<dbReference type="eggNOG" id="KOG3446">
    <property type="taxonomic scope" value="Eukaryota"/>
</dbReference>
<feature type="disulfide bond" description="Redox-active" evidence="10">
    <location>
        <begin position="19"/>
        <end position="53"/>
    </location>
</feature>
<evidence type="ECO:0000256" key="4">
    <source>
        <dbReference type="ARBA" id="ARBA00022448"/>
    </source>
</evidence>
<evidence type="ECO:0000256" key="6">
    <source>
        <dbReference type="ARBA" id="ARBA00022792"/>
    </source>
</evidence>
<name>I1I9L2_BRADI</name>
<gene>
    <name evidence="13" type="primary">LOC100833812</name>
    <name evidence="12" type="ORF">BRADI_3g43190v3</name>
</gene>
<evidence type="ECO:0000256" key="9">
    <source>
        <dbReference type="ARBA" id="ARBA00023136"/>
    </source>
</evidence>
<dbReference type="Pfam" id="PF05047">
    <property type="entry name" value="L51_S25_CI-B8"/>
    <property type="match status" value="1"/>
</dbReference>
<dbReference type="SUPFAM" id="SSF52833">
    <property type="entry name" value="Thioredoxin-like"/>
    <property type="match status" value="1"/>
</dbReference>